<dbReference type="InterPro" id="IPR051782">
    <property type="entry name" value="ABC_Transporter_VariousFunc"/>
</dbReference>
<evidence type="ECO:0000259" key="4">
    <source>
        <dbReference type="PROSITE" id="PS50893"/>
    </source>
</evidence>
<feature type="domain" description="ABC transporter" evidence="4">
    <location>
        <begin position="1"/>
        <end position="228"/>
    </location>
</feature>
<dbReference type="PANTHER" id="PTHR42939:SF1">
    <property type="entry name" value="ABC TRANSPORTER ATP-BINDING PROTEIN ALBC-RELATED"/>
    <property type="match status" value="1"/>
</dbReference>
<protein>
    <submittedName>
        <fullName evidence="5">ABC transporter ATP-binding protein</fullName>
    </submittedName>
</protein>
<dbReference type="InterPro" id="IPR003439">
    <property type="entry name" value="ABC_transporter-like_ATP-bd"/>
</dbReference>
<evidence type="ECO:0000256" key="1">
    <source>
        <dbReference type="ARBA" id="ARBA00022448"/>
    </source>
</evidence>
<evidence type="ECO:0000256" key="3">
    <source>
        <dbReference type="ARBA" id="ARBA00022840"/>
    </source>
</evidence>
<dbReference type="SMART" id="SM00382">
    <property type="entry name" value="AAA"/>
    <property type="match status" value="1"/>
</dbReference>
<comment type="caution">
    <text evidence="5">The sequence shown here is derived from an EMBL/GenBank/DDBJ whole genome shotgun (WGS) entry which is preliminary data.</text>
</comment>
<keyword evidence="3 5" id="KW-0067">ATP-binding</keyword>
<keyword evidence="6" id="KW-1185">Reference proteome</keyword>
<reference evidence="5 6" key="1">
    <citation type="journal article" date="2019" name="Int. J. Syst. Evol. Microbiol.">
        <title>The Global Catalogue of Microorganisms (GCM) 10K type strain sequencing project: providing services to taxonomists for standard genome sequencing and annotation.</title>
        <authorList>
            <consortium name="The Broad Institute Genomics Platform"/>
            <consortium name="The Broad Institute Genome Sequencing Center for Infectious Disease"/>
            <person name="Wu L."/>
            <person name="Ma J."/>
        </authorList>
    </citation>
    <scope>NUCLEOTIDE SEQUENCE [LARGE SCALE GENOMIC DNA]</scope>
    <source>
        <strain evidence="5 6">JCM 12774</strain>
    </source>
</reference>
<accession>A0ABN0YU54</accession>
<evidence type="ECO:0000313" key="5">
    <source>
        <dbReference type="EMBL" id="GAA0411063.1"/>
    </source>
</evidence>
<proteinExistence type="predicted"/>
<evidence type="ECO:0000313" key="6">
    <source>
        <dbReference type="Proteomes" id="UP001500340"/>
    </source>
</evidence>
<dbReference type="Gene3D" id="3.40.50.300">
    <property type="entry name" value="P-loop containing nucleotide triphosphate hydrolases"/>
    <property type="match status" value="1"/>
</dbReference>
<dbReference type="Proteomes" id="UP001500340">
    <property type="component" value="Unassembled WGS sequence"/>
</dbReference>
<keyword evidence="2" id="KW-0547">Nucleotide-binding</keyword>
<sequence>MRMISIERLEQKIGEFSLRIHELRIARGITLLVGANGAGKSTLLELLATVQLPRSGSIQYDGRSAQDALPLLRSQIGYVPSDIELYEDMTVYKLLKYLGELKGMYHLERIEALIEDFRLSAYRNTRIKRLSAGVQRRIAIAQSLLASPQFLFLDEPLNGMDSAERKLVIAYLNKYAEGRTIIAAVHELGEWESASDRLLWLDHGQAGFYGNQERWLSDLPYKVWQGRLTKDQFQLYFTSDRSIIEFREVDHGMMVLRVVAAEAPFHGWNEVFPTMEDAYFIRKFTRSK</sequence>
<gene>
    <name evidence="5" type="ORF">GCM10008933_46560</name>
</gene>
<dbReference type="PANTHER" id="PTHR42939">
    <property type="entry name" value="ABC TRANSPORTER ATP-BINDING PROTEIN ALBC-RELATED"/>
    <property type="match status" value="1"/>
</dbReference>
<evidence type="ECO:0000256" key="2">
    <source>
        <dbReference type="ARBA" id="ARBA00022741"/>
    </source>
</evidence>
<keyword evidence="1" id="KW-0813">Transport</keyword>
<dbReference type="SUPFAM" id="SSF52540">
    <property type="entry name" value="P-loop containing nucleoside triphosphate hydrolases"/>
    <property type="match status" value="1"/>
</dbReference>
<dbReference type="InterPro" id="IPR003593">
    <property type="entry name" value="AAA+_ATPase"/>
</dbReference>
<name>A0ABN0YU54_9BACL</name>
<dbReference type="Pfam" id="PF00005">
    <property type="entry name" value="ABC_tran"/>
    <property type="match status" value="1"/>
</dbReference>
<dbReference type="GO" id="GO:0005524">
    <property type="term" value="F:ATP binding"/>
    <property type="evidence" value="ECO:0007669"/>
    <property type="project" value="UniProtKB-KW"/>
</dbReference>
<dbReference type="EMBL" id="BAAACX010000027">
    <property type="protein sequence ID" value="GAA0411063.1"/>
    <property type="molecule type" value="Genomic_DNA"/>
</dbReference>
<organism evidence="5 6">
    <name type="scientific">Paenibacillus motobuensis</name>
    <dbReference type="NCBI Taxonomy" id="295324"/>
    <lineage>
        <taxon>Bacteria</taxon>
        <taxon>Bacillati</taxon>
        <taxon>Bacillota</taxon>
        <taxon>Bacilli</taxon>
        <taxon>Bacillales</taxon>
        <taxon>Paenibacillaceae</taxon>
        <taxon>Paenibacillus</taxon>
    </lineage>
</organism>
<dbReference type="PROSITE" id="PS50893">
    <property type="entry name" value="ABC_TRANSPORTER_2"/>
    <property type="match status" value="1"/>
</dbReference>
<dbReference type="InterPro" id="IPR027417">
    <property type="entry name" value="P-loop_NTPase"/>
</dbReference>